<sequence>MAIEEDNSIAIGTSAGVIIDHHHPLYLQPCDTPCSSLISIQLTGSENYALWSISMKIGLIGKSKLGFVDSRCTKDKFGRSLHELWEKCNAIVLSWIMNAVSSDLLSGIVYKSSAHKVWTDLKDKFDKFLMGLNETYSQHRSQILMMSPVPSVNKAYSMVVSEESQRALGKFSQSVA</sequence>
<keyword evidence="1" id="KW-1185">Reference proteome</keyword>
<gene>
    <name evidence="2" type="primary">LOC142176059</name>
</gene>
<dbReference type="Proteomes" id="UP000790787">
    <property type="component" value="Chromosome 22"/>
</dbReference>
<name>A0AC58TPR8_TOBAC</name>
<reference evidence="2" key="2">
    <citation type="submission" date="2025-08" db="UniProtKB">
        <authorList>
            <consortium name="RefSeq"/>
        </authorList>
    </citation>
    <scope>IDENTIFICATION</scope>
    <source>
        <tissue evidence="2">Leaf</tissue>
    </source>
</reference>
<proteinExistence type="predicted"/>
<organism evidence="1 2">
    <name type="scientific">Nicotiana tabacum</name>
    <name type="common">Common tobacco</name>
    <dbReference type="NCBI Taxonomy" id="4097"/>
    <lineage>
        <taxon>Eukaryota</taxon>
        <taxon>Viridiplantae</taxon>
        <taxon>Streptophyta</taxon>
        <taxon>Embryophyta</taxon>
        <taxon>Tracheophyta</taxon>
        <taxon>Spermatophyta</taxon>
        <taxon>Magnoliopsida</taxon>
        <taxon>eudicotyledons</taxon>
        <taxon>Gunneridae</taxon>
        <taxon>Pentapetalae</taxon>
        <taxon>asterids</taxon>
        <taxon>lamiids</taxon>
        <taxon>Solanales</taxon>
        <taxon>Solanaceae</taxon>
        <taxon>Nicotianoideae</taxon>
        <taxon>Nicotianeae</taxon>
        <taxon>Nicotiana</taxon>
    </lineage>
</organism>
<protein>
    <submittedName>
        <fullName evidence="2">Uncharacterized protein LOC142176059</fullName>
    </submittedName>
</protein>
<evidence type="ECO:0000313" key="2">
    <source>
        <dbReference type="RefSeq" id="XP_075099219.1"/>
    </source>
</evidence>
<reference evidence="1" key="1">
    <citation type="journal article" date="2014" name="Nat. Commun.">
        <title>The tobacco genome sequence and its comparison with those of tomato and potato.</title>
        <authorList>
            <person name="Sierro N."/>
            <person name="Battey J.N."/>
            <person name="Ouadi S."/>
            <person name="Bakaher N."/>
            <person name="Bovet L."/>
            <person name="Willig A."/>
            <person name="Goepfert S."/>
            <person name="Peitsch M.C."/>
            <person name="Ivanov N.V."/>
        </authorList>
    </citation>
    <scope>NUCLEOTIDE SEQUENCE [LARGE SCALE GENOMIC DNA]</scope>
</reference>
<dbReference type="RefSeq" id="XP_075099219.1">
    <property type="nucleotide sequence ID" value="XM_075243118.1"/>
</dbReference>
<accession>A0AC58TPR8</accession>
<evidence type="ECO:0000313" key="1">
    <source>
        <dbReference type="Proteomes" id="UP000790787"/>
    </source>
</evidence>